<evidence type="ECO:0000256" key="5">
    <source>
        <dbReference type="SAM" id="MobiDB-lite"/>
    </source>
</evidence>
<dbReference type="FunCoup" id="G4U2F3">
    <property type="interactions" value="79"/>
</dbReference>
<dbReference type="Gene3D" id="1.20.144.10">
    <property type="entry name" value="Phosphatidic acid phosphatase type 2/haloperoxidase"/>
    <property type="match status" value="1"/>
</dbReference>
<dbReference type="InterPro" id="IPR052185">
    <property type="entry name" value="IPC_Synthase-Related"/>
</dbReference>
<dbReference type="SUPFAM" id="SSF48317">
    <property type="entry name" value="Acid phosphatase/Vanadium-dependent haloperoxidase"/>
    <property type="match status" value="1"/>
</dbReference>
<dbReference type="GO" id="GO:0016020">
    <property type="term" value="C:membrane"/>
    <property type="evidence" value="ECO:0007669"/>
    <property type="project" value="UniProtKB-SubCell"/>
</dbReference>
<dbReference type="OrthoDB" id="5784at2759"/>
<dbReference type="CDD" id="cd03386">
    <property type="entry name" value="PAP2_Aur1_like"/>
    <property type="match status" value="1"/>
</dbReference>
<dbReference type="PANTHER" id="PTHR31310">
    <property type="match status" value="1"/>
</dbReference>
<gene>
    <name evidence="8" type="ORF">PIIN_02968</name>
</gene>
<feature type="transmembrane region" description="Helical" evidence="6">
    <location>
        <begin position="270"/>
        <end position="293"/>
    </location>
</feature>
<evidence type="ECO:0000259" key="7">
    <source>
        <dbReference type="SMART" id="SM00014"/>
    </source>
</evidence>
<feature type="transmembrane region" description="Helical" evidence="6">
    <location>
        <begin position="299"/>
        <end position="320"/>
    </location>
</feature>
<feature type="region of interest" description="Disordered" evidence="5">
    <location>
        <begin position="356"/>
        <end position="375"/>
    </location>
</feature>
<dbReference type="Proteomes" id="UP000007148">
    <property type="component" value="Unassembled WGS sequence"/>
</dbReference>
<keyword evidence="4 6" id="KW-0472">Membrane</keyword>
<evidence type="ECO:0000313" key="9">
    <source>
        <dbReference type="Proteomes" id="UP000007148"/>
    </source>
</evidence>
<dbReference type="InterPro" id="IPR036938">
    <property type="entry name" value="PAP2/HPO_sf"/>
</dbReference>
<dbReference type="EMBL" id="CAFZ01001869">
    <property type="protein sequence ID" value="CCA77746.1"/>
    <property type="molecule type" value="Genomic_DNA"/>
</dbReference>
<evidence type="ECO:0000313" key="8">
    <source>
        <dbReference type="EMBL" id="CCA77746.1"/>
    </source>
</evidence>
<organism evidence="8 9">
    <name type="scientific">Serendipita indica (strain DSM 11827)</name>
    <name type="common">Root endophyte fungus</name>
    <name type="synonym">Piriformospora indica</name>
    <dbReference type="NCBI Taxonomy" id="1109443"/>
    <lineage>
        <taxon>Eukaryota</taxon>
        <taxon>Fungi</taxon>
        <taxon>Dikarya</taxon>
        <taxon>Basidiomycota</taxon>
        <taxon>Agaricomycotina</taxon>
        <taxon>Agaricomycetes</taxon>
        <taxon>Sebacinales</taxon>
        <taxon>Serendipitaceae</taxon>
        <taxon>Serendipita</taxon>
    </lineage>
</organism>
<evidence type="ECO:0000256" key="3">
    <source>
        <dbReference type="ARBA" id="ARBA00022989"/>
    </source>
</evidence>
<keyword evidence="2 6" id="KW-0812">Transmembrane</keyword>
<comment type="caution">
    <text evidence="8">The sequence shown here is derived from an EMBL/GenBank/DDBJ whole genome shotgun (WGS) entry which is preliminary data.</text>
</comment>
<sequence length="476" mass="52190">MSRNRTKYYGNSGPLSRVYSAFLHQVSRLDFSLSPTVTIAKLRAHEFTRGDVVYLFHAAGALFWLYIMEKPPFPIKLVIPALFTLGMLVPLTSQFLLPAIPVLAWVLTYYSSRFLPPSSRPPISVTVLPTLESVLYGANISDILTRFTHPVLDVIAWLPYGVLHFSLPVVVSILLWLFAPKPALQYWASAFGYLNLAGVLCQIAFPCAPPWYELIYGLTPANYGMPGSAAGLARIDALLGGTGYQTTFSGAPVPFGAFPSLHSACATIEALFVSHFFPSFTRFAWAYVAVLYWSTMYLAHHYLIDVVAGASLAVLCFHLFMPESLRHLEKHPTSSANGNRGRSKYEIYDLEDRRRNRGIVPGSPESSLSSGRHSMTLEDEGQDIAVQYGGMMSPNPPDSAAPLIMPSPLPREVRQWKGVGPVPASKAAHRHTASIASLIRADDRVEGGWSPVSSKRFVFPPAKGLNGASGSSSREQ</sequence>
<protein>
    <submittedName>
        <fullName evidence="8">Related to AUR1-inositol phosphorylceramide synthase</fullName>
    </submittedName>
</protein>
<dbReference type="PANTHER" id="PTHR31310:SF11">
    <property type="entry name" value="INOSITOL PHOSPHORYLCERAMIDE SYNTHASE CATALYTIC SUBUNIT AUR1"/>
    <property type="match status" value="1"/>
</dbReference>
<dbReference type="InterPro" id="IPR000326">
    <property type="entry name" value="PAP2/HPO"/>
</dbReference>
<feature type="region of interest" description="Disordered" evidence="5">
    <location>
        <begin position="452"/>
        <end position="476"/>
    </location>
</feature>
<proteinExistence type="predicted"/>
<evidence type="ECO:0000256" key="2">
    <source>
        <dbReference type="ARBA" id="ARBA00022692"/>
    </source>
</evidence>
<evidence type="ECO:0000256" key="6">
    <source>
        <dbReference type="SAM" id="Phobius"/>
    </source>
</evidence>
<evidence type="ECO:0000256" key="1">
    <source>
        <dbReference type="ARBA" id="ARBA00004141"/>
    </source>
</evidence>
<dbReference type="AlphaFoldDB" id="G4U2F3"/>
<dbReference type="InterPro" id="IPR026841">
    <property type="entry name" value="Aur1/Ipt1"/>
</dbReference>
<evidence type="ECO:0000256" key="4">
    <source>
        <dbReference type="ARBA" id="ARBA00023136"/>
    </source>
</evidence>
<feature type="domain" description="Phosphatidic acid phosphatase type 2/haloperoxidase" evidence="7">
    <location>
        <begin position="184"/>
        <end position="321"/>
    </location>
</feature>
<dbReference type="GO" id="GO:0030148">
    <property type="term" value="P:sphingolipid biosynthetic process"/>
    <property type="evidence" value="ECO:0007669"/>
    <property type="project" value="TreeGrafter"/>
</dbReference>
<dbReference type="GO" id="GO:0070916">
    <property type="term" value="C:inositol phosphoceramide synthase complex"/>
    <property type="evidence" value="ECO:0007669"/>
    <property type="project" value="TreeGrafter"/>
</dbReference>
<dbReference type="OMA" id="WSIYDAQ"/>
<dbReference type="STRING" id="1109443.G4U2F3"/>
<dbReference type="Pfam" id="PF14378">
    <property type="entry name" value="PAP2_3"/>
    <property type="match status" value="1"/>
</dbReference>
<feature type="transmembrane region" description="Helical" evidence="6">
    <location>
        <begin position="87"/>
        <end position="110"/>
    </location>
</feature>
<feature type="transmembrane region" description="Helical" evidence="6">
    <location>
        <begin position="154"/>
        <end position="178"/>
    </location>
</feature>
<comment type="subcellular location">
    <subcellularLocation>
        <location evidence="1">Membrane</location>
        <topology evidence="1">Multi-pass membrane protein</topology>
    </subcellularLocation>
</comment>
<accession>G4U2F3</accession>
<keyword evidence="3 6" id="KW-1133">Transmembrane helix</keyword>
<feature type="transmembrane region" description="Helical" evidence="6">
    <location>
        <begin position="184"/>
        <end position="205"/>
    </location>
</feature>
<dbReference type="HOGENOM" id="CLU_030747_1_0_1"/>
<feature type="transmembrane region" description="Helical" evidence="6">
    <location>
        <begin position="51"/>
        <end position="67"/>
    </location>
</feature>
<name>G4U2F3_SERID</name>
<dbReference type="eggNOG" id="ENOG502QPQM">
    <property type="taxonomic scope" value="Eukaryota"/>
</dbReference>
<dbReference type="SMART" id="SM00014">
    <property type="entry name" value="acidPPc"/>
    <property type="match status" value="1"/>
</dbReference>
<keyword evidence="9" id="KW-1185">Reference proteome</keyword>
<dbReference type="GO" id="GO:0006676">
    <property type="term" value="P:mannosyl diphosphorylinositol ceramide metabolic process"/>
    <property type="evidence" value="ECO:0007669"/>
    <property type="project" value="TreeGrafter"/>
</dbReference>
<dbReference type="InParanoid" id="G4U2F3"/>
<reference evidence="8 9" key="1">
    <citation type="journal article" date="2011" name="PLoS Pathog.">
        <title>Endophytic Life Strategies Decoded by Genome and Transcriptome Analyses of the Mutualistic Root Symbiont Piriformospora indica.</title>
        <authorList>
            <person name="Zuccaro A."/>
            <person name="Lahrmann U."/>
            <person name="Guldener U."/>
            <person name="Langen G."/>
            <person name="Pfiffi S."/>
            <person name="Biedenkopf D."/>
            <person name="Wong P."/>
            <person name="Samans B."/>
            <person name="Grimm C."/>
            <person name="Basiewicz M."/>
            <person name="Murat C."/>
            <person name="Martin F."/>
            <person name="Kogel K.H."/>
        </authorList>
    </citation>
    <scope>NUCLEOTIDE SEQUENCE [LARGE SCALE GENOMIC DNA]</scope>
    <source>
        <strain evidence="8 9">DSM 11827</strain>
    </source>
</reference>
<feature type="compositionally biased region" description="Polar residues" evidence="5">
    <location>
        <begin position="364"/>
        <end position="373"/>
    </location>
</feature>